<keyword evidence="3" id="KW-1185">Reference proteome</keyword>
<organism evidence="2 3">
    <name type="scientific">Favolaschia claudopus</name>
    <dbReference type="NCBI Taxonomy" id="2862362"/>
    <lineage>
        <taxon>Eukaryota</taxon>
        <taxon>Fungi</taxon>
        <taxon>Dikarya</taxon>
        <taxon>Basidiomycota</taxon>
        <taxon>Agaricomycotina</taxon>
        <taxon>Agaricomycetes</taxon>
        <taxon>Agaricomycetidae</taxon>
        <taxon>Agaricales</taxon>
        <taxon>Marasmiineae</taxon>
        <taxon>Mycenaceae</taxon>
        <taxon>Favolaschia</taxon>
    </lineage>
</organism>
<evidence type="ECO:0000313" key="3">
    <source>
        <dbReference type="Proteomes" id="UP001362999"/>
    </source>
</evidence>
<reference evidence="2 3" key="1">
    <citation type="journal article" date="2024" name="J Genomics">
        <title>Draft genome sequencing and assembly of Favolaschia claudopus CIRM-BRFM 2984 isolated from oak limbs.</title>
        <authorList>
            <person name="Navarro D."/>
            <person name="Drula E."/>
            <person name="Chaduli D."/>
            <person name="Cazenave R."/>
            <person name="Ahrendt S."/>
            <person name="Wang J."/>
            <person name="Lipzen A."/>
            <person name="Daum C."/>
            <person name="Barry K."/>
            <person name="Grigoriev I.V."/>
            <person name="Favel A."/>
            <person name="Rosso M.N."/>
            <person name="Martin F."/>
        </authorList>
    </citation>
    <scope>NUCLEOTIDE SEQUENCE [LARGE SCALE GENOMIC DNA]</scope>
    <source>
        <strain evidence="2 3">CIRM-BRFM 2984</strain>
    </source>
</reference>
<dbReference type="Proteomes" id="UP001362999">
    <property type="component" value="Unassembled WGS sequence"/>
</dbReference>
<proteinExistence type="predicted"/>
<accession>A0AAW0A238</accession>
<feature type="compositionally biased region" description="Basic and acidic residues" evidence="1">
    <location>
        <begin position="92"/>
        <end position="101"/>
    </location>
</feature>
<name>A0AAW0A238_9AGAR</name>
<dbReference type="AlphaFoldDB" id="A0AAW0A238"/>
<evidence type="ECO:0000256" key="1">
    <source>
        <dbReference type="SAM" id="MobiDB-lite"/>
    </source>
</evidence>
<feature type="region of interest" description="Disordered" evidence="1">
    <location>
        <begin position="92"/>
        <end position="118"/>
    </location>
</feature>
<dbReference type="EMBL" id="JAWWNJ010000092">
    <property type="protein sequence ID" value="KAK6997344.1"/>
    <property type="molecule type" value="Genomic_DNA"/>
</dbReference>
<comment type="caution">
    <text evidence="2">The sequence shown here is derived from an EMBL/GenBank/DDBJ whole genome shotgun (WGS) entry which is preliminary data.</text>
</comment>
<protein>
    <submittedName>
        <fullName evidence="2">Uncharacterized protein</fullName>
    </submittedName>
</protein>
<sequence length="202" mass="22240">MIRELLSKVKEKLRSYLKNEASIGFTDCQNSLQTIFKSWPLRVATQSKLWHRRKHKLKRPALEDAILDANRHAAIHEARLCLSEWEDKLESRPDDEDRLRELSSLPGSPMLDADSPPLPRVPVKDSILPTSQYISSGGVSTAISVSGSSALRMPLIAKKIRVKYSQAYREEPSIICDFNTGFGGGVGSGQAIPPACRAGGSA</sequence>
<gene>
    <name evidence="2" type="ORF">R3P38DRAFT_2798473</name>
</gene>
<evidence type="ECO:0000313" key="2">
    <source>
        <dbReference type="EMBL" id="KAK6997344.1"/>
    </source>
</evidence>